<proteinExistence type="predicted"/>
<comment type="caution">
    <text evidence="1">The sequence shown here is derived from an EMBL/GenBank/DDBJ whole genome shotgun (WGS) entry which is preliminary data.</text>
</comment>
<keyword evidence="2" id="KW-1185">Reference proteome</keyword>
<sequence>MRNTEGRYTISKLNKCSIKCKRSTKGTLSSRGAFGYTRDQKTPVLSSDYRTSDFQTNTTEVALRPFTFPPLFSFFPSPLFLTSYLQKTGEWLLSCLLLIRPQAGQITQLQSCAFLHGVDWLFGGLKKWRS</sequence>
<evidence type="ECO:0000313" key="1">
    <source>
        <dbReference type="EMBL" id="GBM97344.1"/>
    </source>
</evidence>
<gene>
    <name evidence="1" type="ORF">AVEN_27464_1</name>
</gene>
<reference evidence="1 2" key="1">
    <citation type="journal article" date="2019" name="Sci. Rep.">
        <title>Orb-weaving spider Araneus ventricosus genome elucidates the spidroin gene catalogue.</title>
        <authorList>
            <person name="Kono N."/>
            <person name="Nakamura H."/>
            <person name="Ohtoshi R."/>
            <person name="Moran D.A.P."/>
            <person name="Shinohara A."/>
            <person name="Yoshida Y."/>
            <person name="Fujiwara M."/>
            <person name="Mori M."/>
            <person name="Tomita M."/>
            <person name="Arakawa K."/>
        </authorList>
    </citation>
    <scope>NUCLEOTIDE SEQUENCE [LARGE SCALE GENOMIC DNA]</scope>
</reference>
<evidence type="ECO:0000313" key="2">
    <source>
        <dbReference type="Proteomes" id="UP000499080"/>
    </source>
</evidence>
<accession>A0A4Y2K4S8</accession>
<protein>
    <submittedName>
        <fullName evidence="1">Uncharacterized protein</fullName>
    </submittedName>
</protein>
<organism evidence="1 2">
    <name type="scientific">Araneus ventricosus</name>
    <name type="common">Orbweaver spider</name>
    <name type="synonym">Epeira ventricosa</name>
    <dbReference type="NCBI Taxonomy" id="182803"/>
    <lineage>
        <taxon>Eukaryota</taxon>
        <taxon>Metazoa</taxon>
        <taxon>Ecdysozoa</taxon>
        <taxon>Arthropoda</taxon>
        <taxon>Chelicerata</taxon>
        <taxon>Arachnida</taxon>
        <taxon>Araneae</taxon>
        <taxon>Araneomorphae</taxon>
        <taxon>Entelegynae</taxon>
        <taxon>Araneoidea</taxon>
        <taxon>Araneidae</taxon>
        <taxon>Araneus</taxon>
    </lineage>
</organism>
<dbReference type="Proteomes" id="UP000499080">
    <property type="component" value="Unassembled WGS sequence"/>
</dbReference>
<dbReference type="EMBL" id="BGPR01004224">
    <property type="protein sequence ID" value="GBM97344.1"/>
    <property type="molecule type" value="Genomic_DNA"/>
</dbReference>
<dbReference type="AlphaFoldDB" id="A0A4Y2K4S8"/>
<name>A0A4Y2K4S8_ARAVE</name>